<dbReference type="PANTHER" id="PTHR16487:SF0">
    <property type="entry name" value="PROTEIN PHOSPHATASE 4 REGULATORY SUBUNIT 2-RELATED"/>
    <property type="match status" value="1"/>
</dbReference>
<comment type="similarity">
    <text evidence="1">Belongs to the PPP4R2 family.</text>
</comment>
<keyword evidence="3" id="KW-1185">Reference proteome</keyword>
<dbReference type="GO" id="GO:0005634">
    <property type="term" value="C:nucleus"/>
    <property type="evidence" value="ECO:0007669"/>
    <property type="project" value="TreeGrafter"/>
</dbReference>
<protein>
    <submittedName>
        <fullName evidence="4">SPK domain-containing protein</fullName>
    </submittedName>
</protein>
<accession>A0A3P8DM48</accession>
<dbReference type="Pfam" id="PF09184">
    <property type="entry name" value="PPP4R2"/>
    <property type="match status" value="1"/>
</dbReference>
<dbReference type="AlphaFoldDB" id="A0A183GNR0"/>
<evidence type="ECO:0000313" key="2">
    <source>
        <dbReference type="EMBL" id="VDP44410.1"/>
    </source>
</evidence>
<dbReference type="GO" id="GO:0005737">
    <property type="term" value="C:cytoplasm"/>
    <property type="evidence" value="ECO:0007669"/>
    <property type="project" value="TreeGrafter"/>
</dbReference>
<dbReference type="InterPro" id="IPR015267">
    <property type="entry name" value="PPP4R2"/>
</dbReference>
<accession>A0A183GNR0</accession>
<evidence type="ECO:0000313" key="4">
    <source>
        <dbReference type="WBParaSite" id="HPBE_0002433001-mRNA-1"/>
    </source>
</evidence>
<dbReference type="Proteomes" id="UP000050761">
    <property type="component" value="Unassembled WGS sequence"/>
</dbReference>
<dbReference type="OrthoDB" id="341898at2759"/>
<dbReference type="PANTHER" id="PTHR16487">
    <property type="entry name" value="PPP4R2-RELATED PROTEIN"/>
    <property type="match status" value="1"/>
</dbReference>
<dbReference type="WBParaSite" id="HPBE_0002433001-mRNA-1">
    <property type="protein sequence ID" value="HPBE_0002433001-mRNA-1"/>
    <property type="gene ID" value="HPBE_0002433001"/>
</dbReference>
<dbReference type="GO" id="GO:0030289">
    <property type="term" value="C:protein phosphatase 4 complex"/>
    <property type="evidence" value="ECO:0007669"/>
    <property type="project" value="InterPro"/>
</dbReference>
<sequence>MEVNDLDLHDIVFADYLESIARGGPSVMTWDEVSLEFPAFFKEFFNRAARHYNRFTSFKVDLEQDSEVRLIFRFILDKVETFNDFPFTWKRICEIIIEPRRYYDKMISLMRGLQRVINVETTIALHPESVLKRNAAELELSRHMESIFFKVILRGIVAWITTLFEKLANESRITVPLSGICGTKTCSKKESTV</sequence>
<evidence type="ECO:0000313" key="3">
    <source>
        <dbReference type="Proteomes" id="UP000050761"/>
    </source>
</evidence>
<dbReference type="EMBL" id="UZAH01036198">
    <property type="protein sequence ID" value="VDP44410.1"/>
    <property type="molecule type" value="Genomic_DNA"/>
</dbReference>
<reference evidence="4" key="2">
    <citation type="submission" date="2019-09" db="UniProtKB">
        <authorList>
            <consortium name="WormBaseParasite"/>
        </authorList>
    </citation>
    <scope>IDENTIFICATION</scope>
</reference>
<organism evidence="3 4">
    <name type="scientific">Heligmosomoides polygyrus</name>
    <name type="common">Parasitic roundworm</name>
    <dbReference type="NCBI Taxonomy" id="6339"/>
    <lineage>
        <taxon>Eukaryota</taxon>
        <taxon>Metazoa</taxon>
        <taxon>Ecdysozoa</taxon>
        <taxon>Nematoda</taxon>
        <taxon>Chromadorea</taxon>
        <taxon>Rhabditida</taxon>
        <taxon>Rhabditina</taxon>
        <taxon>Rhabditomorpha</taxon>
        <taxon>Strongyloidea</taxon>
        <taxon>Heligmosomidae</taxon>
        <taxon>Heligmosomoides</taxon>
    </lineage>
</organism>
<dbReference type="GO" id="GO:0019888">
    <property type="term" value="F:protein phosphatase regulator activity"/>
    <property type="evidence" value="ECO:0007669"/>
    <property type="project" value="InterPro"/>
</dbReference>
<reference evidence="2 3" key="1">
    <citation type="submission" date="2018-11" db="EMBL/GenBank/DDBJ databases">
        <authorList>
            <consortium name="Pathogen Informatics"/>
        </authorList>
    </citation>
    <scope>NUCLEOTIDE SEQUENCE [LARGE SCALE GENOMIC DNA]</scope>
</reference>
<name>A0A183GNR0_HELPZ</name>
<gene>
    <name evidence="2" type="ORF">HPBE_LOCUS24329</name>
</gene>
<evidence type="ECO:0000256" key="1">
    <source>
        <dbReference type="ARBA" id="ARBA00009207"/>
    </source>
</evidence>
<proteinExistence type="inferred from homology"/>